<dbReference type="eggNOG" id="ENOG502S4VJ">
    <property type="taxonomic scope" value="Eukaryota"/>
</dbReference>
<dbReference type="PANTHER" id="PTHR37848">
    <property type="entry name" value="EXPRESSED PROTEIN"/>
    <property type="match status" value="1"/>
</dbReference>
<evidence type="ECO:0000313" key="3">
    <source>
        <dbReference type="EMBL" id="EPE04474.1"/>
    </source>
</evidence>
<keyword evidence="2" id="KW-1133">Transmembrane helix</keyword>
<organism evidence="3 4">
    <name type="scientific">Ophiostoma piceae (strain UAMH 11346)</name>
    <name type="common">Sap stain fungus</name>
    <dbReference type="NCBI Taxonomy" id="1262450"/>
    <lineage>
        <taxon>Eukaryota</taxon>
        <taxon>Fungi</taxon>
        <taxon>Dikarya</taxon>
        <taxon>Ascomycota</taxon>
        <taxon>Pezizomycotina</taxon>
        <taxon>Sordariomycetes</taxon>
        <taxon>Sordariomycetidae</taxon>
        <taxon>Ophiostomatales</taxon>
        <taxon>Ophiostomataceae</taxon>
        <taxon>Ophiostoma</taxon>
    </lineage>
</organism>
<protein>
    <submittedName>
        <fullName evidence="3">Abc transporter</fullName>
    </submittedName>
</protein>
<keyword evidence="2" id="KW-0812">Transmembrane</keyword>
<feature type="transmembrane region" description="Helical" evidence="2">
    <location>
        <begin position="327"/>
        <end position="347"/>
    </location>
</feature>
<keyword evidence="4" id="KW-1185">Reference proteome</keyword>
<dbReference type="AlphaFoldDB" id="S3BT72"/>
<accession>S3BT72</accession>
<evidence type="ECO:0000256" key="2">
    <source>
        <dbReference type="SAM" id="Phobius"/>
    </source>
</evidence>
<proteinExistence type="predicted"/>
<dbReference type="OrthoDB" id="203796at2759"/>
<feature type="region of interest" description="Disordered" evidence="1">
    <location>
        <begin position="144"/>
        <end position="167"/>
    </location>
</feature>
<dbReference type="OMA" id="IHGTHTE"/>
<name>S3BT72_OPHP1</name>
<reference evidence="3 4" key="1">
    <citation type="journal article" date="2013" name="BMC Genomics">
        <title>The genome and transcriptome of the pine saprophyte Ophiostoma piceae, and a comparison with the bark beetle-associated pine pathogen Grosmannia clavigera.</title>
        <authorList>
            <person name="Haridas S."/>
            <person name="Wang Y."/>
            <person name="Lim L."/>
            <person name="Massoumi Alamouti S."/>
            <person name="Jackman S."/>
            <person name="Docking R."/>
            <person name="Robertson G."/>
            <person name="Birol I."/>
            <person name="Bohlmann J."/>
            <person name="Breuil C."/>
        </authorList>
    </citation>
    <scope>NUCLEOTIDE SEQUENCE [LARGE SCALE GENOMIC DNA]</scope>
    <source>
        <strain evidence="3 4">UAMH 11346</strain>
    </source>
</reference>
<dbReference type="HOGENOM" id="CLU_042303_0_1_1"/>
<dbReference type="PANTHER" id="PTHR37848:SF1">
    <property type="entry name" value="SUN DOMAIN-CONTAINING PROTEIN"/>
    <property type="match status" value="1"/>
</dbReference>
<feature type="compositionally biased region" description="Basic and acidic residues" evidence="1">
    <location>
        <begin position="158"/>
        <end position="167"/>
    </location>
</feature>
<evidence type="ECO:0000256" key="1">
    <source>
        <dbReference type="SAM" id="MobiDB-lite"/>
    </source>
</evidence>
<gene>
    <name evidence="3" type="ORF">F503_03536</name>
</gene>
<dbReference type="EMBL" id="KE148160">
    <property type="protein sequence ID" value="EPE04474.1"/>
    <property type="molecule type" value="Genomic_DNA"/>
</dbReference>
<sequence length="450" mass="50485">MGKPGSSPLLRPDSDALSMHSQHASAGSSVRASAGSSSGVPGASRRAFLDDDDDAPELFLNNDDLPPLYSDVIEADLAAENADANNGPAAPVAAGRAHLGPSPSDYSGFQFTAPLSTQQPWRYCVTPFYSAESTKRMTDFVKAWSNEPPRPSVQLRGTHRETHERNGKNETRDVVDFDVKVDITPFLQLQSTEGVAWRTERTAENYETVHRGTVFRHQAPGVKGRPQLPHDLERGAQEESQGLFGTEAKPTLEEWCRRFCEDPSPLRSFTVRRQMTGFDHAKVKNQMEVLVRRTNYRGHLQVSFPVDDAGIVCYNDHQLNQWRIKRWIQVVCALTLVILFTWPYLFFRTKKYDVVSFDWAFSRVNDRSQKEYAVLSEDQWYNLWARAITKAVLSKRQGCLDQEDLRQAEGAEPTFESTGSTHVDGTLGYVRAGISALNQVNRQLGWGGDC</sequence>
<evidence type="ECO:0000313" key="4">
    <source>
        <dbReference type="Proteomes" id="UP000016923"/>
    </source>
</evidence>
<keyword evidence="2" id="KW-0472">Membrane</keyword>
<dbReference type="Proteomes" id="UP000016923">
    <property type="component" value="Unassembled WGS sequence"/>
</dbReference>
<feature type="region of interest" description="Disordered" evidence="1">
    <location>
        <begin position="1"/>
        <end position="50"/>
    </location>
</feature>
<dbReference type="VEuPathDB" id="FungiDB:F503_03536"/>
<feature type="compositionally biased region" description="Low complexity" evidence="1">
    <location>
        <begin position="24"/>
        <end position="46"/>
    </location>
</feature>